<proteinExistence type="inferred from homology"/>
<name>A0A7W8JD28_9BACT</name>
<reference evidence="4 5" key="1">
    <citation type="submission" date="2020-08" db="EMBL/GenBank/DDBJ databases">
        <title>Genomic Encyclopedia of Type Strains, Phase IV (KMG-V): Genome sequencing to study the core and pangenomes of soil and plant-associated prokaryotes.</title>
        <authorList>
            <person name="Whitman W."/>
        </authorList>
    </citation>
    <scope>NUCLEOTIDE SEQUENCE [LARGE SCALE GENOMIC DNA]</scope>
    <source>
        <strain evidence="4 5">M8US30</strain>
    </source>
</reference>
<dbReference type="Proteomes" id="UP000569092">
    <property type="component" value="Unassembled WGS sequence"/>
</dbReference>
<dbReference type="GO" id="GO:0008643">
    <property type="term" value="P:carbohydrate transport"/>
    <property type="evidence" value="ECO:0007669"/>
    <property type="project" value="InterPro"/>
</dbReference>
<comment type="caution">
    <text evidence="4">The sequence shown here is derived from an EMBL/GenBank/DDBJ whole genome shotgun (WGS) entry which is preliminary data.</text>
</comment>
<dbReference type="AlphaFoldDB" id="A0A7W8JD28"/>
<dbReference type="GO" id="GO:0016020">
    <property type="term" value="C:membrane"/>
    <property type="evidence" value="ECO:0007669"/>
    <property type="project" value="InterPro"/>
</dbReference>
<evidence type="ECO:0000256" key="3">
    <source>
        <dbReference type="SAM" id="MobiDB-lite"/>
    </source>
</evidence>
<organism evidence="4 5">
    <name type="scientific">Tunturiibacter lichenicola</name>
    <dbReference type="NCBI Taxonomy" id="2051959"/>
    <lineage>
        <taxon>Bacteria</taxon>
        <taxon>Pseudomonadati</taxon>
        <taxon>Acidobacteriota</taxon>
        <taxon>Terriglobia</taxon>
        <taxon>Terriglobales</taxon>
        <taxon>Acidobacteriaceae</taxon>
        <taxon>Tunturiibacter</taxon>
    </lineage>
</organism>
<dbReference type="InterPro" id="IPR007049">
    <property type="entry name" value="Carb-sel_porin_OprB"/>
</dbReference>
<comment type="similarity">
    <text evidence="1 2">Belongs to the OprB family.</text>
</comment>
<sequence>MDVTKCVRTTVTVVLIGASPALMGQQSSQTVRPGATDETTQYQPQSEPAINEPLQRYPQELDSASAALGLVPADPLFKTDPFRFVTKAADMGGGWLEMSARLRFGATYTFLNQYATVIPDTAQRHDQISGRLDFTGNWAVYERGSTAGSIALLVRSGTNIGMSQQWNLSDQMGSGIFLNCLQGGGAQRPISVNVLYWRQDFMHKRLSFYAGKLHPNQFVSLSFLNNDERTQFLNGENDGNLAIASDGTYAGGGAVDFQISHHFYMHALAIDTIGSQYTGIGTMGDNKFLEGIEFGWFDGAPGSKYLKLRVGGWRDDTKNTGSGHGVAFGFDHEFANGWAPFGRYGFATETGTAIRQTDTLGLTNVSPFGRRGDMFGAAFNYIQPTRSGKRHESIFETFYRIRMTKSMEIGPDVQVSIHPMYAAKAYTSVLLNARMRIIF</sequence>
<evidence type="ECO:0000256" key="2">
    <source>
        <dbReference type="RuleBase" id="RU363072"/>
    </source>
</evidence>
<evidence type="ECO:0000313" key="5">
    <source>
        <dbReference type="Proteomes" id="UP000569092"/>
    </source>
</evidence>
<evidence type="ECO:0000313" key="4">
    <source>
        <dbReference type="EMBL" id="MBB5345801.1"/>
    </source>
</evidence>
<dbReference type="InterPro" id="IPR038673">
    <property type="entry name" value="OprB_sf"/>
</dbReference>
<feature type="region of interest" description="Disordered" evidence="3">
    <location>
        <begin position="25"/>
        <end position="50"/>
    </location>
</feature>
<evidence type="ECO:0000256" key="1">
    <source>
        <dbReference type="ARBA" id="ARBA00008769"/>
    </source>
</evidence>
<feature type="compositionally biased region" description="Polar residues" evidence="3">
    <location>
        <begin position="25"/>
        <end position="48"/>
    </location>
</feature>
<dbReference type="EMBL" id="JACHDZ010000007">
    <property type="protein sequence ID" value="MBB5345801.1"/>
    <property type="molecule type" value="Genomic_DNA"/>
</dbReference>
<dbReference type="Gene3D" id="2.40.160.180">
    <property type="entry name" value="Carbohydrate-selective porin OprB"/>
    <property type="match status" value="1"/>
</dbReference>
<accession>A0A7W8JD28</accession>
<protein>
    <submittedName>
        <fullName evidence="4">Porin</fullName>
    </submittedName>
</protein>
<gene>
    <name evidence="4" type="ORF">HDF10_003802</name>
</gene>
<dbReference type="Pfam" id="PF04966">
    <property type="entry name" value="OprB"/>
    <property type="match status" value="1"/>
</dbReference>
<dbReference type="GO" id="GO:0015288">
    <property type="term" value="F:porin activity"/>
    <property type="evidence" value="ECO:0007669"/>
    <property type="project" value="InterPro"/>
</dbReference>